<dbReference type="GO" id="GO:0003676">
    <property type="term" value="F:nucleic acid binding"/>
    <property type="evidence" value="ECO:0007669"/>
    <property type="project" value="InterPro"/>
</dbReference>
<sequence>MNNDNSLKQPLIGFFCSTKNSSSSIQQQQQFDNKTIDPKSIGDFYKEIITQSPSPSSSSRWKTKTKAKTNSNRMLKFYCDACKQNVQSISIHSHNLSIEHQFRSNQFSEIDTSYAQYAHLNRSDNRGYQLLRKQGWSGCSGLGRQEQGRKFPLKTVKKQDRKGVGYQQQTNDESKETSTNRQQPLFVRKDQIRRRQNYERSLEIEFRRQFIDDGII</sequence>
<evidence type="ECO:0000313" key="2">
    <source>
        <dbReference type="RefSeq" id="XP_027194892.1"/>
    </source>
</evidence>
<dbReference type="GeneID" id="113789541"/>
<dbReference type="OMA" id="QNICDRA"/>
<reference evidence="2" key="1">
    <citation type="submission" date="2025-08" db="UniProtKB">
        <authorList>
            <consortium name="RefSeq"/>
        </authorList>
    </citation>
    <scope>IDENTIFICATION</scope>
    <source>
        <strain evidence="2">Airmid</strain>
    </source>
</reference>
<dbReference type="InterPro" id="IPR000467">
    <property type="entry name" value="G_patch_dom"/>
</dbReference>
<keyword evidence="1" id="KW-1185">Reference proteome</keyword>
<dbReference type="Proteomes" id="UP000515146">
    <property type="component" value="Unplaced"/>
</dbReference>
<dbReference type="KEGG" id="dpte:113789541"/>
<dbReference type="Pfam" id="PF01585">
    <property type="entry name" value="G-patch"/>
    <property type="match status" value="1"/>
</dbReference>
<dbReference type="PANTHER" id="PTHR20923">
    <property type="entry name" value="BAT4 PROTEIN-RELATED"/>
    <property type="match status" value="1"/>
</dbReference>
<dbReference type="InParanoid" id="A0A6P6XN67"/>
<protein>
    <submittedName>
        <fullName evidence="2">G patch domain and ankyrin repeat-containing protein 1 homolog</fullName>
    </submittedName>
</protein>
<dbReference type="InterPro" id="IPR039146">
    <property type="entry name" value="GPANK1"/>
</dbReference>
<dbReference type="PANTHER" id="PTHR20923:SF1">
    <property type="entry name" value="G PATCH DOMAIN AND ANKYRIN REPEAT-CONTAINING PROTEIN 1"/>
    <property type="match status" value="1"/>
</dbReference>
<evidence type="ECO:0000313" key="1">
    <source>
        <dbReference type="Proteomes" id="UP000515146"/>
    </source>
</evidence>
<accession>A0A6P6XN67</accession>
<dbReference type="OrthoDB" id="20282at2759"/>
<proteinExistence type="predicted"/>
<dbReference type="PROSITE" id="PS50174">
    <property type="entry name" value="G_PATCH"/>
    <property type="match status" value="1"/>
</dbReference>
<name>A0A6P6XN67_DERPT</name>
<dbReference type="AlphaFoldDB" id="A0A6P6XN67"/>
<gene>
    <name evidence="2" type="primary">LOC113789541</name>
</gene>
<dbReference type="RefSeq" id="XP_027194892.1">
    <property type="nucleotide sequence ID" value="XM_027339091.1"/>
</dbReference>
<organism evidence="1 2">
    <name type="scientific">Dermatophagoides pteronyssinus</name>
    <name type="common">European house dust mite</name>
    <dbReference type="NCBI Taxonomy" id="6956"/>
    <lineage>
        <taxon>Eukaryota</taxon>
        <taxon>Metazoa</taxon>
        <taxon>Ecdysozoa</taxon>
        <taxon>Arthropoda</taxon>
        <taxon>Chelicerata</taxon>
        <taxon>Arachnida</taxon>
        <taxon>Acari</taxon>
        <taxon>Acariformes</taxon>
        <taxon>Sarcoptiformes</taxon>
        <taxon>Astigmata</taxon>
        <taxon>Psoroptidia</taxon>
        <taxon>Analgoidea</taxon>
        <taxon>Pyroglyphidae</taxon>
        <taxon>Dermatophagoidinae</taxon>
        <taxon>Dermatophagoides</taxon>
    </lineage>
</organism>
<dbReference type="SMART" id="SM00443">
    <property type="entry name" value="G_patch"/>
    <property type="match status" value="1"/>
</dbReference>